<feature type="compositionally biased region" description="Low complexity" evidence="1">
    <location>
        <begin position="66"/>
        <end position="109"/>
    </location>
</feature>
<dbReference type="EMBL" id="PGCJ01000829">
    <property type="protein sequence ID" value="PLW18527.1"/>
    <property type="molecule type" value="Genomic_DNA"/>
</dbReference>
<proteinExistence type="predicted"/>
<dbReference type="AlphaFoldDB" id="A0A2N5SZ72"/>
<sequence>MLLEHLQGLAMDRGPQYCLRSILVSWGVQPLQGSQSIGTQDVNGPGPGQKTVPKPDLAPMPGQAGSASSSSKTSSSSSPSSKPSSPSSEPSSSSSKPSSPSSKPSSPSSQYQKLAARGVMLETPP</sequence>
<dbReference type="Proteomes" id="UP000235388">
    <property type="component" value="Unassembled WGS sequence"/>
</dbReference>
<feature type="compositionally biased region" description="Polar residues" evidence="1">
    <location>
        <begin position="32"/>
        <end position="42"/>
    </location>
</feature>
<feature type="region of interest" description="Disordered" evidence="1">
    <location>
        <begin position="32"/>
        <end position="125"/>
    </location>
</feature>
<comment type="caution">
    <text evidence="2">The sequence shown here is derived from an EMBL/GenBank/DDBJ whole genome shotgun (WGS) entry which is preliminary data.</text>
</comment>
<protein>
    <submittedName>
        <fullName evidence="2">Uncharacterized protein</fullName>
    </submittedName>
</protein>
<evidence type="ECO:0000313" key="3">
    <source>
        <dbReference type="Proteomes" id="UP000235388"/>
    </source>
</evidence>
<evidence type="ECO:0000313" key="2">
    <source>
        <dbReference type="EMBL" id="PLW18527.1"/>
    </source>
</evidence>
<keyword evidence="3" id="KW-1185">Reference proteome</keyword>
<reference evidence="2 3" key="1">
    <citation type="submission" date="2017-11" db="EMBL/GenBank/DDBJ databases">
        <title>De novo assembly and phasing of dikaryotic genomes from two isolates of Puccinia coronata f. sp. avenae, the causal agent of oat crown rust.</title>
        <authorList>
            <person name="Miller M.E."/>
            <person name="Zhang Y."/>
            <person name="Omidvar V."/>
            <person name="Sperschneider J."/>
            <person name="Schwessinger B."/>
            <person name="Raley C."/>
            <person name="Palmer J.M."/>
            <person name="Garnica D."/>
            <person name="Upadhyaya N."/>
            <person name="Rathjen J."/>
            <person name="Taylor J.M."/>
            <person name="Park R.F."/>
            <person name="Dodds P.N."/>
            <person name="Hirsch C.D."/>
            <person name="Kianian S.F."/>
            <person name="Figueroa M."/>
        </authorList>
    </citation>
    <scope>NUCLEOTIDE SEQUENCE [LARGE SCALE GENOMIC DNA]</scope>
    <source>
        <strain evidence="2">12NC29</strain>
    </source>
</reference>
<evidence type="ECO:0000256" key="1">
    <source>
        <dbReference type="SAM" id="MobiDB-lite"/>
    </source>
</evidence>
<gene>
    <name evidence="2" type="ORF">PCANC_16173</name>
</gene>
<name>A0A2N5SZ72_9BASI</name>
<accession>A0A2N5SZ72</accession>
<organism evidence="2 3">
    <name type="scientific">Puccinia coronata f. sp. avenae</name>
    <dbReference type="NCBI Taxonomy" id="200324"/>
    <lineage>
        <taxon>Eukaryota</taxon>
        <taxon>Fungi</taxon>
        <taxon>Dikarya</taxon>
        <taxon>Basidiomycota</taxon>
        <taxon>Pucciniomycotina</taxon>
        <taxon>Pucciniomycetes</taxon>
        <taxon>Pucciniales</taxon>
        <taxon>Pucciniaceae</taxon>
        <taxon>Puccinia</taxon>
    </lineage>
</organism>